<accession>A0A5N3UPN0</accession>
<evidence type="ECO:0000313" key="3">
    <source>
        <dbReference type="Proteomes" id="UP000326458"/>
    </source>
</evidence>
<name>A0A5N3UPN0_MUNMU</name>
<reference evidence="2 3" key="1">
    <citation type="submission" date="2019-06" db="EMBL/GenBank/DDBJ databases">
        <title>Discovery of a novel chromosome fission-fusion reversal in muntjac.</title>
        <authorList>
            <person name="Mudd A.B."/>
            <person name="Bredeson J.V."/>
            <person name="Baum R."/>
            <person name="Hockemeyer D."/>
            <person name="Rokhsar D.S."/>
        </authorList>
    </citation>
    <scope>NUCLEOTIDE SEQUENCE [LARGE SCALE GENOMIC DNA]</scope>
    <source>
        <strain evidence="2">UTSW_UCB_Mm</strain>
        <tissue evidence="2">Fibroblast cell line</tissue>
    </source>
</reference>
<evidence type="ECO:0000313" key="2">
    <source>
        <dbReference type="EMBL" id="KAB0338673.1"/>
    </source>
</evidence>
<feature type="transmembrane region" description="Helical" evidence="1">
    <location>
        <begin position="12"/>
        <end position="32"/>
    </location>
</feature>
<evidence type="ECO:0000256" key="1">
    <source>
        <dbReference type="SAM" id="Phobius"/>
    </source>
</evidence>
<keyword evidence="1" id="KW-0472">Membrane</keyword>
<dbReference type="AlphaFoldDB" id="A0A5N3UPN0"/>
<dbReference type="Proteomes" id="UP000326458">
    <property type="component" value="Unassembled WGS sequence"/>
</dbReference>
<comment type="caution">
    <text evidence="2">The sequence shown here is derived from an EMBL/GenBank/DDBJ whole genome shotgun (WGS) entry which is preliminary data.</text>
</comment>
<keyword evidence="1" id="KW-0812">Transmembrane</keyword>
<keyword evidence="1" id="KW-1133">Transmembrane helix</keyword>
<protein>
    <submittedName>
        <fullName evidence="2">Uncharacterized protein</fullName>
    </submittedName>
</protein>
<keyword evidence="3" id="KW-1185">Reference proteome</keyword>
<organism evidence="2 3">
    <name type="scientific">Muntiacus muntjak</name>
    <name type="common">Barking deer</name>
    <name type="synonym">Indian muntjac</name>
    <dbReference type="NCBI Taxonomy" id="9888"/>
    <lineage>
        <taxon>Eukaryota</taxon>
        <taxon>Metazoa</taxon>
        <taxon>Chordata</taxon>
        <taxon>Craniata</taxon>
        <taxon>Vertebrata</taxon>
        <taxon>Euteleostomi</taxon>
        <taxon>Mammalia</taxon>
        <taxon>Eutheria</taxon>
        <taxon>Laurasiatheria</taxon>
        <taxon>Artiodactyla</taxon>
        <taxon>Ruminantia</taxon>
        <taxon>Pecora</taxon>
        <taxon>Cervidae</taxon>
        <taxon>Muntiacinae</taxon>
        <taxon>Muntiacus</taxon>
    </lineage>
</organism>
<gene>
    <name evidence="2" type="ORF">FD754_024409</name>
</gene>
<proteinExistence type="predicted"/>
<sequence>MLEALGSLAAALWAALRPGTVLLGAAVFLLLADLLKRRRPKNYPPGPPRLPFVGNFFQLDFEKGHLSLQRVGAGEVRCEEKNKIIGNM</sequence>
<dbReference type="EMBL" id="VCEA01003486">
    <property type="protein sequence ID" value="KAB0338673.1"/>
    <property type="molecule type" value="Genomic_DNA"/>
</dbReference>